<dbReference type="Proteomes" id="UP000198323">
    <property type="component" value="Unassembled WGS sequence"/>
</dbReference>
<evidence type="ECO:0000256" key="1">
    <source>
        <dbReference type="ARBA" id="ARBA00023239"/>
    </source>
</evidence>
<name>A0A226MZ45_CALSU</name>
<dbReference type="GO" id="GO:0035556">
    <property type="term" value="P:intracellular signal transduction"/>
    <property type="evidence" value="ECO:0007669"/>
    <property type="project" value="InterPro"/>
</dbReference>
<evidence type="ECO:0000313" key="3">
    <source>
        <dbReference type="EMBL" id="OXB60380.1"/>
    </source>
</evidence>
<keyword evidence="4" id="KW-1185">Reference proteome</keyword>
<dbReference type="Pfam" id="PF00211">
    <property type="entry name" value="Guanylate_cyc"/>
    <property type="match status" value="1"/>
</dbReference>
<dbReference type="InterPro" id="IPR001054">
    <property type="entry name" value="A/G_cyclase"/>
</dbReference>
<evidence type="ECO:0000259" key="2">
    <source>
        <dbReference type="Pfam" id="PF00211"/>
    </source>
</evidence>
<feature type="domain" description="Guanylate cyclase" evidence="2">
    <location>
        <begin position="22"/>
        <end position="66"/>
    </location>
</feature>
<accession>A0A226MZ45</accession>
<dbReference type="GO" id="GO:0009190">
    <property type="term" value="P:cyclic nucleotide biosynthetic process"/>
    <property type="evidence" value="ECO:0007669"/>
    <property type="project" value="InterPro"/>
</dbReference>
<sequence length="80" mass="9016">MESTGLRKDLSLSVHITGPKTIALRIHVSGSTVAILKRTDCRFQYEMRGETYLKGRGTEITYWLTGTEDKEYNLPTPPSV</sequence>
<dbReference type="STRING" id="9009.A0A226MZ45"/>
<dbReference type="GO" id="GO:0016829">
    <property type="term" value="F:lyase activity"/>
    <property type="evidence" value="ECO:0007669"/>
    <property type="project" value="UniProtKB-KW"/>
</dbReference>
<gene>
    <name evidence="3" type="ORF">ASZ78_001206</name>
</gene>
<organism evidence="3 4">
    <name type="scientific">Callipepla squamata</name>
    <name type="common">Scaled quail</name>
    <dbReference type="NCBI Taxonomy" id="9009"/>
    <lineage>
        <taxon>Eukaryota</taxon>
        <taxon>Metazoa</taxon>
        <taxon>Chordata</taxon>
        <taxon>Craniata</taxon>
        <taxon>Vertebrata</taxon>
        <taxon>Euteleostomi</taxon>
        <taxon>Archelosauria</taxon>
        <taxon>Archosauria</taxon>
        <taxon>Dinosauria</taxon>
        <taxon>Saurischia</taxon>
        <taxon>Theropoda</taxon>
        <taxon>Coelurosauria</taxon>
        <taxon>Aves</taxon>
        <taxon>Neognathae</taxon>
        <taxon>Galloanserae</taxon>
        <taxon>Galliformes</taxon>
        <taxon>Odontophoridae</taxon>
        <taxon>Callipepla</taxon>
    </lineage>
</organism>
<dbReference type="Gene3D" id="3.30.70.1230">
    <property type="entry name" value="Nucleotide cyclase"/>
    <property type="match status" value="1"/>
</dbReference>
<dbReference type="OrthoDB" id="60033at2759"/>
<keyword evidence="1" id="KW-0456">Lyase</keyword>
<dbReference type="InterPro" id="IPR029787">
    <property type="entry name" value="Nucleotide_cyclase"/>
</dbReference>
<reference evidence="3 4" key="1">
    <citation type="submission" date="2016-07" db="EMBL/GenBank/DDBJ databases">
        <title>Disparate Historic Effective Population Sizes Predicted by Modern Levels of Genome Diversity for the Scaled Quail (Callipepla squamata) and the Northern Bobwhite (Colinus virginianus): Inferences from First and Second Generation Draft Genome Assemblies for Sympatric New World Quail.</title>
        <authorList>
            <person name="Oldeschulte D.L."/>
            <person name="Halley Y.A."/>
            <person name="Bhattarai E.K."/>
            <person name="Brashear W.A."/>
            <person name="Hill J."/>
            <person name="Metz R.P."/>
            <person name="Johnson C.D."/>
            <person name="Rollins D."/>
            <person name="Peterson M.J."/>
            <person name="Bickhart D.M."/>
            <person name="Decker J.E."/>
            <person name="Seabury C.M."/>
        </authorList>
    </citation>
    <scope>NUCLEOTIDE SEQUENCE [LARGE SCALE GENOMIC DNA]</scope>
    <source>
        <strain evidence="3 4">Texas</strain>
        <tissue evidence="3">Leg muscle</tissue>
    </source>
</reference>
<dbReference type="SUPFAM" id="SSF55073">
    <property type="entry name" value="Nucleotide cyclase"/>
    <property type="match status" value="1"/>
</dbReference>
<proteinExistence type="predicted"/>
<dbReference type="AlphaFoldDB" id="A0A226MZ45"/>
<comment type="caution">
    <text evidence="3">The sequence shown here is derived from an EMBL/GenBank/DDBJ whole genome shotgun (WGS) entry which is preliminary data.</text>
</comment>
<evidence type="ECO:0000313" key="4">
    <source>
        <dbReference type="Proteomes" id="UP000198323"/>
    </source>
</evidence>
<dbReference type="EMBL" id="MCFN01000331">
    <property type="protein sequence ID" value="OXB60380.1"/>
    <property type="molecule type" value="Genomic_DNA"/>
</dbReference>
<protein>
    <recommendedName>
        <fullName evidence="2">Guanylate cyclase domain-containing protein</fullName>
    </recommendedName>
</protein>